<dbReference type="InterPro" id="IPR001611">
    <property type="entry name" value="Leu-rich_rpt"/>
</dbReference>
<evidence type="ECO:0000256" key="3">
    <source>
        <dbReference type="ARBA" id="ARBA00022692"/>
    </source>
</evidence>
<evidence type="ECO:0000313" key="13">
    <source>
        <dbReference type="Proteomes" id="UP000237000"/>
    </source>
</evidence>
<keyword evidence="4 10" id="KW-0732">Signal</keyword>
<name>A0A2P5FS91_TREOI</name>
<evidence type="ECO:0000256" key="8">
    <source>
        <dbReference type="ARBA" id="ARBA00023170"/>
    </source>
</evidence>
<dbReference type="Pfam" id="PF00560">
    <property type="entry name" value="LRR_1"/>
    <property type="match status" value="1"/>
</dbReference>
<evidence type="ECO:0000256" key="7">
    <source>
        <dbReference type="ARBA" id="ARBA00023136"/>
    </source>
</evidence>
<keyword evidence="2" id="KW-0433">Leucine-rich repeat</keyword>
<proteinExistence type="predicted"/>
<dbReference type="OrthoDB" id="1166624at2759"/>
<evidence type="ECO:0000256" key="1">
    <source>
        <dbReference type="ARBA" id="ARBA00004479"/>
    </source>
</evidence>
<evidence type="ECO:0000256" key="9">
    <source>
        <dbReference type="ARBA" id="ARBA00023180"/>
    </source>
</evidence>
<keyword evidence="3" id="KW-0812">Transmembrane</keyword>
<dbReference type="InParanoid" id="A0A2P5FS91"/>
<comment type="subcellular location">
    <subcellularLocation>
        <location evidence="1">Membrane</location>
        <topology evidence="1">Single-pass type I membrane protein</topology>
    </subcellularLocation>
</comment>
<evidence type="ECO:0000256" key="10">
    <source>
        <dbReference type="SAM" id="SignalP"/>
    </source>
</evidence>
<sequence length="203" mass="22818">MMMSGTSSAPQSVMILVLFIYLTGSLGSNLRAGEQRIIRCRDAERSTLLKIKEEIYDDEEHGLMSWGKEEGKRECCEWVGVRCDNKSGHVITLDLSPPTFERDSKRVWPSAVNISSSLAHLHYLNYLDLSGVYFYGDSPIPSFIGSLSSLRYLNLSHTSINGEIPPQLGSLSSLEFLDLSYNFDLNIKNLGYWLSNLSSLRLL</sequence>
<evidence type="ECO:0000256" key="4">
    <source>
        <dbReference type="ARBA" id="ARBA00022729"/>
    </source>
</evidence>
<dbReference type="STRING" id="63057.A0A2P5FS91"/>
<dbReference type="PANTHER" id="PTHR48063">
    <property type="entry name" value="LRR RECEPTOR-LIKE KINASE"/>
    <property type="match status" value="1"/>
</dbReference>
<dbReference type="InterPro" id="IPR046956">
    <property type="entry name" value="RLP23-like"/>
</dbReference>
<keyword evidence="6" id="KW-1133">Transmembrane helix</keyword>
<evidence type="ECO:0000256" key="5">
    <source>
        <dbReference type="ARBA" id="ARBA00022737"/>
    </source>
</evidence>
<feature type="chain" id="PRO_5015174808" evidence="10">
    <location>
        <begin position="28"/>
        <end position="203"/>
    </location>
</feature>
<keyword evidence="9" id="KW-0325">Glycoprotein</keyword>
<dbReference type="GO" id="GO:0016020">
    <property type="term" value="C:membrane"/>
    <property type="evidence" value="ECO:0007669"/>
    <property type="project" value="UniProtKB-SubCell"/>
</dbReference>
<dbReference type="Gene3D" id="3.80.10.10">
    <property type="entry name" value="Ribonuclease Inhibitor"/>
    <property type="match status" value="1"/>
</dbReference>
<dbReference type="InterPro" id="IPR013210">
    <property type="entry name" value="LRR_N_plant-typ"/>
</dbReference>
<gene>
    <name evidence="12" type="ORF">TorRG33x02_037160</name>
</gene>
<dbReference type="EMBL" id="JXTC01000012">
    <property type="protein sequence ID" value="POO00642.1"/>
    <property type="molecule type" value="Genomic_DNA"/>
</dbReference>
<evidence type="ECO:0000256" key="6">
    <source>
        <dbReference type="ARBA" id="ARBA00022989"/>
    </source>
</evidence>
<keyword evidence="5" id="KW-0677">Repeat</keyword>
<keyword evidence="13" id="KW-1185">Reference proteome</keyword>
<accession>A0A2P5FS91</accession>
<evidence type="ECO:0000256" key="2">
    <source>
        <dbReference type="ARBA" id="ARBA00022614"/>
    </source>
</evidence>
<evidence type="ECO:0000259" key="11">
    <source>
        <dbReference type="Pfam" id="PF08263"/>
    </source>
</evidence>
<feature type="signal peptide" evidence="10">
    <location>
        <begin position="1"/>
        <end position="27"/>
    </location>
</feature>
<keyword evidence="8" id="KW-0675">Receptor</keyword>
<dbReference type="Pfam" id="PF08263">
    <property type="entry name" value="LRRNT_2"/>
    <property type="match status" value="1"/>
</dbReference>
<comment type="caution">
    <text evidence="12">The sequence shown here is derived from an EMBL/GenBank/DDBJ whole genome shotgun (WGS) entry which is preliminary data.</text>
</comment>
<evidence type="ECO:0000313" key="12">
    <source>
        <dbReference type="EMBL" id="POO00642.1"/>
    </source>
</evidence>
<organism evidence="12 13">
    <name type="scientific">Trema orientale</name>
    <name type="common">Charcoal tree</name>
    <name type="synonym">Celtis orientalis</name>
    <dbReference type="NCBI Taxonomy" id="63057"/>
    <lineage>
        <taxon>Eukaryota</taxon>
        <taxon>Viridiplantae</taxon>
        <taxon>Streptophyta</taxon>
        <taxon>Embryophyta</taxon>
        <taxon>Tracheophyta</taxon>
        <taxon>Spermatophyta</taxon>
        <taxon>Magnoliopsida</taxon>
        <taxon>eudicotyledons</taxon>
        <taxon>Gunneridae</taxon>
        <taxon>Pentapetalae</taxon>
        <taxon>rosids</taxon>
        <taxon>fabids</taxon>
        <taxon>Rosales</taxon>
        <taxon>Cannabaceae</taxon>
        <taxon>Trema</taxon>
    </lineage>
</organism>
<dbReference type="InterPro" id="IPR032675">
    <property type="entry name" value="LRR_dom_sf"/>
</dbReference>
<reference evidence="13" key="1">
    <citation type="submission" date="2016-06" db="EMBL/GenBank/DDBJ databases">
        <title>Parallel loss of symbiosis genes in relatives of nitrogen-fixing non-legume Parasponia.</title>
        <authorList>
            <person name="Van Velzen R."/>
            <person name="Holmer R."/>
            <person name="Bu F."/>
            <person name="Rutten L."/>
            <person name="Van Zeijl A."/>
            <person name="Liu W."/>
            <person name="Santuari L."/>
            <person name="Cao Q."/>
            <person name="Sharma T."/>
            <person name="Shen D."/>
            <person name="Roswanjaya Y."/>
            <person name="Wardhani T."/>
            <person name="Kalhor M.S."/>
            <person name="Jansen J."/>
            <person name="Van den Hoogen J."/>
            <person name="Gungor B."/>
            <person name="Hartog M."/>
            <person name="Hontelez J."/>
            <person name="Verver J."/>
            <person name="Yang W.-C."/>
            <person name="Schijlen E."/>
            <person name="Repin R."/>
            <person name="Schilthuizen M."/>
            <person name="Schranz E."/>
            <person name="Heidstra R."/>
            <person name="Miyata K."/>
            <person name="Fedorova E."/>
            <person name="Kohlen W."/>
            <person name="Bisseling T."/>
            <person name="Smit S."/>
            <person name="Geurts R."/>
        </authorList>
    </citation>
    <scope>NUCLEOTIDE SEQUENCE [LARGE SCALE GENOMIC DNA]</scope>
    <source>
        <strain evidence="13">cv. RG33-2</strain>
    </source>
</reference>
<feature type="domain" description="Leucine-rich repeat-containing N-terminal plant-type" evidence="11">
    <location>
        <begin position="42"/>
        <end position="84"/>
    </location>
</feature>
<protein>
    <submittedName>
        <fullName evidence="12">LRR domain containing protein</fullName>
    </submittedName>
</protein>
<dbReference type="Proteomes" id="UP000237000">
    <property type="component" value="Unassembled WGS sequence"/>
</dbReference>
<dbReference type="AlphaFoldDB" id="A0A2P5FS91"/>
<dbReference type="SUPFAM" id="SSF52058">
    <property type="entry name" value="L domain-like"/>
    <property type="match status" value="1"/>
</dbReference>
<keyword evidence="7" id="KW-0472">Membrane</keyword>